<dbReference type="AlphaFoldDB" id="T1J2Z9"/>
<dbReference type="SMART" id="SM00192">
    <property type="entry name" value="LDLa"/>
    <property type="match status" value="3"/>
</dbReference>
<dbReference type="Pfam" id="PF00089">
    <property type="entry name" value="Trypsin"/>
    <property type="match status" value="1"/>
</dbReference>
<evidence type="ECO:0000256" key="6">
    <source>
        <dbReference type="ARBA" id="ARBA00023157"/>
    </source>
</evidence>
<evidence type="ECO:0000256" key="7">
    <source>
        <dbReference type="ARBA" id="ARBA00023180"/>
    </source>
</evidence>
<dbReference type="PRINTS" id="PR00261">
    <property type="entry name" value="LDLRECEPTOR"/>
</dbReference>
<dbReference type="Gene3D" id="3.10.250.10">
    <property type="entry name" value="SRCR-like domain"/>
    <property type="match status" value="2"/>
</dbReference>
<dbReference type="EMBL" id="JH431816">
    <property type="status" value="NOT_ANNOTATED_CDS"/>
    <property type="molecule type" value="Genomic_DNA"/>
</dbReference>
<protein>
    <recommendedName>
        <fullName evidence="16">Serine protease 12</fullName>
    </recommendedName>
</protein>
<feature type="domain" description="SRCR" evidence="12">
    <location>
        <begin position="484"/>
        <end position="584"/>
    </location>
</feature>
<feature type="disulfide bond" evidence="8">
    <location>
        <begin position="442"/>
        <end position="454"/>
    </location>
</feature>
<sequence>MRNYISLSRLIFYFSILSTTTTTDFNIRLRHGKDTYLIGETDSDISGIIEIEFDSIWYTGCYSHNNTMTDRFTKNLICTKIMGNRQNIRSFIYSDEGTLNRANNSFNIHCHGNESDVSQCDIPIFDCANLPTAGAICWEAPKETSIVELNITSVISHCENKRDFKCKSGVCIYEAWVCDGQKDCYFANYLDDFEKIQNSKPIMQPQQTWRLVTPQACAMRCAEAIDFTCSSFAFRPRSNFLSSLCLLSNQNRESGLDLQVHQQFDYYEKRGQLNAVPCNFTCTNGVCVSETEICDGNDDCSDGSDEKDCHGDPEIPISHFAVRIVNGSNPSEGRVEIHINGTWGVICDDYWDFRDANVLCKEAGFSHIFNVTSSFLYDSRGAIRALSNAHFGNGNGIYFMDDVRCRGNETSMSKCEFGGWKIHDCYKDEAAAVVCDTSTKECNSMEFKCDTNKCILLAFVCDGDNDCIDGSDETTQLCNSSVQVRLVGGPNNHSGRVEIQYRGIWGTICDDNWDDADALVVCRSLGYFGAAKAHKFPQFGDGTGPIWLDDVHCFGLESDLSHCEKSPWLKHNCNHKEDAEVTCSQGQRVVSIPPLLPDDCGKRTIIDYPKEFAWYGARIIGGMDSEYGSHPWQVGVRGVKKTLYCCRDFSSLTRYIIRSGDYDNEVEERWENDFFVDKIFIHEEFNSGRKLNNDIALVKIKPDNRGQGFQFNSHVYPACLPTPDTEYTPGIKCFISGWGSTGIHDMTRLQSAEVPILSRATCSQPQSYGFAQLTPGMFCAGDMAGGVDSCKGDSGGPFVCETSGRFTLYGVVSWGHGCAKPNKPGVYVTVRHYLGWIYEKLVEDYTNTSLSEPLI</sequence>
<evidence type="ECO:0000256" key="1">
    <source>
        <dbReference type="ARBA" id="ARBA00022670"/>
    </source>
</evidence>
<dbReference type="Pfam" id="PF00024">
    <property type="entry name" value="PAN_1"/>
    <property type="match status" value="1"/>
</dbReference>
<dbReference type="GO" id="GO:0004252">
    <property type="term" value="F:serine-type endopeptidase activity"/>
    <property type="evidence" value="ECO:0007669"/>
    <property type="project" value="InterPro"/>
</dbReference>
<feature type="disulfide bond" evidence="9">
    <location>
        <begin position="553"/>
        <end position="563"/>
    </location>
</feature>
<dbReference type="OMA" id="FQCDYEV"/>
<dbReference type="InterPro" id="IPR043504">
    <property type="entry name" value="Peptidase_S1_PA_chymotrypsin"/>
</dbReference>
<evidence type="ECO:0000256" key="8">
    <source>
        <dbReference type="PROSITE-ProRule" id="PRU00124"/>
    </source>
</evidence>
<dbReference type="SMART" id="SM00473">
    <property type="entry name" value="PAN_AP"/>
    <property type="match status" value="1"/>
</dbReference>
<dbReference type="SUPFAM" id="SSF50494">
    <property type="entry name" value="Trypsin-like serine proteases"/>
    <property type="match status" value="1"/>
</dbReference>
<dbReference type="Pfam" id="PF00530">
    <property type="entry name" value="SRCR"/>
    <property type="match status" value="2"/>
</dbReference>
<reference evidence="15" key="1">
    <citation type="submission" date="2011-05" db="EMBL/GenBank/DDBJ databases">
        <authorList>
            <person name="Richards S.R."/>
            <person name="Qu J."/>
            <person name="Jiang H."/>
            <person name="Jhangiani S.N."/>
            <person name="Agravi P."/>
            <person name="Goodspeed R."/>
            <person name="Gross S."/>
            <person name="Mandapat C."/>
            <person name="Jackson L."/>
            <person name="Mathew T."/>
            <person name="Pu L."/>
            <person name="Thornton R."/>
            <person name="Saada N."/>
            <person name="Wilczek-Boney K.B."/>
            <person name="Lee S."/>
            <person name="Kovar C."/>
            <person name="Wu Y."/>
            <person name="Scherer S.E."/>
            <person name="Worley K.C."/>
            <person name="Muzny D.M."/>
            <person name="Gibbs R."/>
        </authorList>
    </citation>
    <scope>NUCLEOTIDE SEQUENCE</scope>
    <source>
        <strain evidence="15">Brora</strain>
    </source>
</reference>
<evidence type="ECO:0008006" key="16">
    <source>
        <dbReference type="Google" id="ProtNLM"/>
    </source>
</evidence>
<dbReference type="InterPro" id="IPR036055">
    <property type="entry name" value="LDL_receptor-like_sf"/>
</dbReference>
<feature type="disulfide bond" evidence="8">
    <location>
        <begin position="166"/>
        <end position="184"/>
    </location>
</feature>
<dbReference type="PROSITE" id="PS50240">
    <property type="entry name" value="TRYPSIN_DOM"/>
    <property type="match status" value="1"/>
</dbReference>
<evidence type="ECO:0000256" key="10">
    <source>
        <dbReference type="SAM" id="SignalP"/>
    </source>
</evidence>
<reference evidence="14" key="2">
    <citation type="submission" date="2015-02" db="UniProtKB">
        <authorList>
            <consortium name="EnsemblMetazoa"/>
        </authorList>
    </citation>
    <scope>IDENTIFICATION</scope>
</reference>
<dbReference type="HOGENOM" id="CLU_356675_0_0_1"/>
<dbReference type="PhylomeDB" id="T1J2Z9"/>
<feature type="domain" description="SRCR" evidence="12">
    <location>
        <begin position="322"/>
        <end position="436"/>
    </location>
</feature>
<dbReference type="CDD" id="cd01099">
    <property type="entry name" value="PAN_AP_HGF"/>
    <property type="match status" value="1"/>
</dbReference>
<feature type="chain" id="PRO_5004579175" description="Serine protease 12" evidence="10">
    <location>
        <begin position="23"/>
        <end position="855"/>
    </location>
</feature>
<dbReference type="FunFam" id="3.10.250.10:FF:000001">
    <property type="entry name" value="Lysyl oxidase 4 isoform X1"/>
    <property type="match status" value="1"/>
</dbReference>
<dbReference type="PANTHER" id="PTHR48071">
    <property type="entry name" value="SRCR DOMAIN-CONTAINING PROTEIN"/>
    <property type="match status" value="1"/>
</dbReference>
<keyword evidence="7" id="KW-0325">Glycoprotein</keyword>
<evidence type="ECO:0000256" key="3">
    <source>
        <dbReference type="ARBA" id="ARBA00022737"/>
    </source>
</evidence>
<dbReference type="PROSITE" id="PS50068">
    <property type="entry name" value="LDLRA_2"/>
    <property type="match status" value="3"/>
</dbReference>
<dbReference type="InterPro" id="IPR023415">
    <property type="entry name" value="LDLR_class-A_CS"/>
</dbReference>
<dbReference type="SMART" id="SM00202">
    <property type="entry name" value="SR"/>
    <property type="match status" value="2"/>
</dbReference>
<evidence type="ECO:0000313" key="15">
    <source>
        <dbReference type="Proteomes" id="UP000014500"/>
    </source>
</evidence>
<evidence type="ECO:0000256" key="4">
    <source>
        <dbReference type="ARBA" id="ARBA00022801"/>
    </source>
</evidence>
<dbReference type="CDD" id="cd00112">
    <property type="entry name" value="LDLa"/>
    <property type="match status" value="3"/>
</dbReference>
<keyword evidence="2 10" id="KW-0732">Signal</keyword>
<keyword evidence="6 9" id="KW-1015">Disulfide bond</keyword>
<keyword evidence="4" id="KW-0378">Hydrolase</keyword>
<dbReference type="STRING" id="126957.T1J2Z9"/>
<accession>T1J2Z9</accession>
<dbReference type="FunFam" id="2.40.10.10:FF:000053">
    <property type="entry name" value="Neurotrypsin"/>
    <property type="match status" value="1"/>
</dbReference>
<feature type="disulfide bond" evidence="8">
    <location>
        <begin position="282"/>
        <end position="300"/>
    </location>
</feature>
<feature type="domain" description="Peptidase S1" evidence="11">
    <location>
        <begin position="619"/>
        <end position="842"/>
    </location>
</feature>
<proteinExistence type="predicted"/>
<evidence type="ECO:0000259" key="13">
    <source>
        <dbReference type="PROSITE" id="PS50948"/>
    </source>
</evidence>
<dbReference type="PROSITE" id="PS00135">
    <property type="entry name" value="TRYPSIN_SER"/>
    <property type="match status" value="1"/>
</dbReference>
<dbReference type="Gene3D" id="2.40.10.10">
    <property type="entry name" value="Trypsin-like serine proteases"/>
    <property type="match status" value="1"/>
</dbReference>
<feature type="domain" description="Apple" evidence="13">
    <location>
        <begin position="184"/>
        <end position="271"/>
    </location>
</feature>
<name>T1J2Z9_STRMM</name>
<feature type="signal peptide" evidence="10">
    <location>
        <begin position="1"/>
        <end position="22"/>
    </location>
</feature>
<keyword evidence="3" id="KW-0677">Repeat</keyword>
<dbReference type="Gene3D" id="3.50.4.10">
    <property type="entry name" value="Hepatocyte Growth Factor"/>
    <property type="match status" value="1"/>
</dbReference>
<dbReference type="PRINTS" id="PR00258">
    <property type="entry name" value="SPERACTRCPTR"/>
</dbReference>
<dbReference type="Proteomes" id="UP000014500">
    <property type="component" value="Unassembled WGS sequence"/>
</dbReference>
<feature type="disulfide bond" evidence="9">
    <location>
        <begin position="405"/>
        <end position="415"/>
    </location>
</feature>
<dbReference type="PROSITE" id="PS01209">
    <property type="entry name" value="LDLRA_1"/>
    <property type="match status" value="2"/>
</dbReference>
<dbReference type="InterPro" id="IPR001254">
    <property type="entry name" value="Trypsin_dom"/>
</dbReference>
<keyword evidence="15" id="KW-1185">Reference proteome</keyword>
<dbReference type="GO" id="GO:0006508">
    <property type="term" value="P:proteolysis"/>
    <property type="evidence" value="ECO:0007669"/>
    <property type="project" value="UniProtKB-KW"/>
</dbReference>
<dbReference type="SMART" id="SM00020">
    <property type="entry name" value="Tryp_SPc"/>
    <property type="match status" value="1"/>
</dbReference>
<feature type="disulfide bond" evidence="9">
    <location>
        <begin position="522"/>
        <end position="583"/>
    </location>
</feature>
<dbReference type="InterPro" id="IPR001190">
    <property type="entry name" value="SRCR"/>
</dbReference>
<dbReference type="Pfam" id="PF00057">
    <property type="entry name" value="Ldl_recept_a"/>
    <property type="match status" value="3"/>
</dbReference>
<keyword evidence="5" id="KW-0720">Serine protease</keyword>
<dbReference type="EnsemblMetazoa" id="SMAR007954-RA">
    <property type="protein sequence ID" value="SMAR007954-PA"/>
    <property type="gene ID" value="SMAR007954"/>
</dbReference>
<dbReference type="InterPro" id="IPR003609">
    <property type="entry name" value="Pan_app"/>
</dbReference>
<feature type="domain" description="SRCR" evidence="12">
    <location>
        <begin position="27"/>
        <end position="138"/>
    </location>
</feature>
<organism evidence="14 15">
    <name type="scientific">Strigamia maritima</name>
    <name type="common">European centipede</name>
    <name type="synonym">Geophilus maritimus</name>
    <dbReference type="NCBI Taxonomy" id="126957"/>
    <lineage>
        <taxon>Eukaryota</taxon>
        <taxon>Metazoa</taxon>
        <taxon>Ecdysozoa</taxon>
        <taxon>Arthropoda</taxon>
        <taxon>Myriapoda</taxon>
        <taxon>Chilopoda</taxon>
        <taxon>Pleurostigmophora</taxon>
        <taxon>Geophilomorpha</taxon>
        <taxon>Linotaeniidae</taxon>
        <taxon>Strigamia</taxon>
    </lineage>
</organism>
<evidence type="ECO:0000313" key="14">
    <source>
        <dbReference type="EnsemblMetazoa" id="SMAR007954-PA"/>
    </source>
</evidence>
<dbReference type="InterPro" id="IPR033116">
    <property type="entry name" value="TRYPSIN_SER"/>
</dbReference>
<dbReference type="PANTHER" id="PTHR48071:SF18">
    <property type="entry name" value="DELETED IN MALIGNANT BRAIN TUMORS 1 PROTEIN-RELATED"/>
    <property type="match status" value="1"/>
</dbReference>
<comment type="caution">
    <text evidence="9">Lacks conserved residue(s) required for the propagation of feature annotation.</text>
</comment>
<evidence type="ECO:0000256" key="5">
    <source>
        <dbReference type="ARBA" id="ARBA00022825"/>
    </source>
</evidence>
<evidence type="ECO:0000256" key="9">
    <source>
        <dbReference type="PROSITE-ProRule" id="PRU00196"/>
    </source>
</evidence>
<dbReference type="PROSITE" id="PS50287">
    <property type="entry name" value="SRCR_2"/>
    <property type="match status" value="3"/>
</dbReference>
<dbReference type="InterPro" id="IPR036772">
    <property type="entry name" value="SRCR-like_dom_sf"/>
</dbReference>
<dbReference type="InterPro" id="IPR002172">
    <property type="entry name" value="LDrepeatLR_classA_rpt"/>
</dbReference>
<dbReference type="SUPFAM" id="SSF57414">
    <property type="entry name" value="Hairpin loop containing domain-like"/>
    <property type="match status" value="1"/>
</dbReference>
<dbReference type="Gene3D" id="4.10.400.10">
    <property type="entry name" value="Low-density Lipoprotein Receptor"/>
    <property type="match status" value="3"/>
</dbReference>
<feature type="disulfide bond" evidence="9">
    <location>
        <begin position="509"/>
        <end position="573"/>
    </location>
</feature>
<feature type="disulfide bond" evidence="8">
    <location>
        <begin position="294"/>
        <end position="309"/>
    </location>
</feature>
<dbReference type="FunFam" id="3.10.250.10:FF:000011">
    <property type="entry name" value="Scavenger receptor class A member 5"/>
    <property type="match status" value="1"/>
</dbReference>
<evidence type="ECO:0000259" key="11">
    <source>
        <dbReference type="PROSITE" id="PS50240"/>
    </source>
</evidence>
<feature type="disulfide bond" evidence="8">
    <location>
        <begin position="449"/>
        <end position="467"/>
    </location>
</feature>
<dbReference type="InterPro" id="IPR009003">
    <property type="entry name" value="Peptidase_S1_PA"/>
</dbReference>
<dbReference type="PROSITE" id="PS00420">
    <property type="entry name" value="SRCR_1"/>
    <property type="match status" value="2"/>
</dbReference>
<evidence type="ECO:0000259" key="12">
    <source>
        <dbReference type="PROSITE" id="PS50287"/>
    </source>
</evidence>
<dbReference type="CDD" id="cd00190">
    <property type="entry name" value="Tryp_SPc"/>
    <property type="match status" value="1"/>
</dbReference>
<feature type="disulfide bond" evidence="9">
    <location>
        <begin position="110"/>
        <end position="120"/>
    </location>
</feature>
<evidence type="ECO:0000256" key="2">
    <source>
        <dbReference type="ARBA" id="ARBA00022729"/>
    </source>
</evidence>
<dbReference type="SUPFAM" id="SSF56487">
    <property type="entry name" value="SRCR-like"/>
    <property type="match status" value="3"/>
</dbReference>
<dbReference type="PROSITE" id="PS50948">
    <property type="entry name" value="PAN"/>
    <property type="match status" value="1"/>
</dbReference>
<keyword evidence="1" id="KW-0645">Protease</keyword>
<dbReference type="eggNOG" id="KOG3627">
    <property type="taxonomic scope" value="Eukaryota"/>
</dbReference>
<dbReference type="GO" id="GO:0016020">
    <property type="term" value="C:membrane"/>
    <property type="evidence" value="ECO:0007669"/>
    <property type="project" value="InterPro"/>
</dbReference>
<dbReference type="SUPFAM" id="SSF57424">
    <property type="entry name" value="LDL receptor-like module"/>
    <property type="match status" value="3"/>
</dbReference>